<protein>
    <submittedName>
        <fullName evidence="1">Uncharacterized protein</fullName>
    </submittedName>
</protein>
<dbReference type="EMBL" id="REGN01004413">
    <property type="protein sequence ID" value="RNA17629.1"/>
    <property type="molecule type" value="Genomic_DNA"/>
</dbReference>
<reference evidence="1 2" key="1">
    <citation type="journal article" date="2018" name="Sci. Rep.">
        <title>Genomic signatures of local adaptation to the degree of environmental predictability in rotifers.</title>
        <authorList>
            <person name="Franch-Gras L."/>
            <person name="Hahn C."/>
            <person name="Garcia-Roger E.M."/>
            <person name="Carmona M.J."/>
            <person name="Serra M."/>
            <person name="Gomez A."/>
        </authorList>
    </citation>
    <scope>NUCLEOTIDE SEQUENCE [LARGE SCALE GENOMIC DNA]</scope>
    <source>
        <strain evidence="1">HYR1</strain>
    </source>
</reference>
<accession>A0A3M7R2D1</accession>
<proteinExistence type="predicted"/>
<dbReference type="AlphaFoldDB" id="A0A3M7R2D1"/>
<dbReference type="Proteomes" id="UP000276133">
    <property type="component" value="Unassembled WGS sequence"/>
</dbReference>
<comment type="caution">
    <text evidence="1">The sequence shown here is derived from an EMBL/GenBank/DDBJ whole genome shotgun (WGS) entry which is preliminary data.</text>
</comment>
<sequence length="75" mass="8914">MDLVNENKKGQIKTTISHHERCLSLALRPKWPLRRVKQYTLRIMLDVADKFSTMFANNVRGYFQNKKKDYITSIN</sequence>
<evidence type="ECO:0000313" key="1">
    <source>
        <dbReference type="EMBL" id="RNA17629.1"/>
    </source>
</evidence>
<gene>
    <name evidence="1" type="ORF">BpHYR1_015416</name>
</gene>
<keyword evidence="2" id="KW-1185">Reference proteome</keyword>
<name>A0A3M7R2D1_BRAPC</name>
<evidence type="ECO:0000313" key="2">
    <source>
        <dbReference type="Proteomes" id="UP000276133"/>
    </source>
</evidence>
<organism evidence="1 2">
    <name type="scientific">Brachionus plicatilis</name>
    <name type="common">Marine rotifer</name>
    <name type="synonym">Brachionus muelleri</name>
    <dbReference type="NCBI Taxonomy" id="10195"/>
    <lineage>
        <taxon>Eukaryota</taxon>
        <taxon>Metazoa</taxon>
        <taxon>Spiralia</taxon>
        <taxon>Gnathifera</taxon>
        <taxon>Rotifera</taxon>
        <taxon>Eurotatoria</taxon>
        <taxon>Monogononta</taxon>
        <taxon>Pseudotrocha</taxon>
        <taxon>Ploima</taxon>
        <taxon>Brachionidae</taxon>
        <taxon>Brachionus</taxon>
    </lineage>
</organism>